<feature type="domain" description="BHLH" evidence="8">
    <location>
        <begin position="726"/>
        <end position="775"/>
    </location>
</feature>
<dbReference type="CDD" id="cd06148">
    <property type="entry name" value="Egl_like_exo"/>
    <property type="match status" value="1"/>
</dbReference>
<dbReference type="Pfam" id="PF01612">
    <property type="entry name" value="DNA_pol_A_exo1"/>
    <property type="match status" value="1"/>
</dbReference>
<dbReference type="SMART" id="SM00353">
    <property type="entry name" value="HLH"/>
    <property type="match status" value="1"/>
</dbReference>
<dbReference type="SUPFAM" id="SSF47459">
    <property type="entry name" value="HLH, helix-loop-helix DNA-binding domain"/>
    <property type="match status" value="1"/>
</dbReference>
<feature type="region of interest" description="Disordered" evidence="6">
    <location>
        <begin position="655"/>
        <end position="683"/>
    </location>
</feature>
<keyword evidence="4" id="KW-0539">Nucleus</keyword>
<evidence type="ECO:0000256" key="6">
    <source>
        <dbReference type="SAM" id="MobiDB-lite"/>
    </source>
</evidence>
<evidence type="ECO:0000256" key="5">
    <source>
        <dbReference type="PROSITE-ProRule" id="PRU00117"/>
    </source>
</evidence>
<dbReference type="Gene3D" id="3.30.420.10">
    <property type="entry name" value="Ribonuclease H-like superfamily/Ribonuclease H"/>
    <property type="match status" value="1"/>
</dbReference>
<dbReference type="InterPro" id="IPR011598">
    <property type="entry name" value="bHLH_dom"/>
</dbReference>
<keyword evidence="5" id="KW-0694">RNA-binding</keyword>
<comment type="caution">
    <text evidence="9">The sequence shown here is derived from an EMBL/GenBank/DDBJ whole genome shotgun (WGS) entry which is preliminary data.</text>
</comment>
<dbReference type="InterPro" id="IPR004087">
    <property type="entry name" value="KH_dom"/>
</dbReference>
<dbReference type="Gene3D" id="4.10.280.10">
    <property type="entry name" value="Helix-loop-helix DNA-binding domain"/>
    <property type="match status" value="1"/>
</dbReference>
<dbReference type="InterPro" id="IPR004088">
    <property type="entry name" value="KH_dom_type_1"/>
</dbReference>
<evidence type="ECO:0000256" key="2">
    <source>
        <dbReference type="ARBA" id="ARBA00023015"/>
    </source>
</evidence>
<evidence type="ECO:0000313" key="10">
    <source>
        <dbReference type="Proteomes" id="UP001188597"/>
    </source>
</evidence>
<feature type="compositionally biased region" description="Polar residues" evidence="6">
    <location>
        <begin position="669"/>
        <end position="683"/>
    </location>
</feature>
<evidence type="ECO:0000256" key="3">
    <source>
        <dbReference type="ARBA" id="ARBA00023163"/>
    </source>
</evidence>
<dbReference type="Pfam" id="PF00013">
    <property type="entry name" value="KH_1"/>
    <property type="match status" value="1"/>
</dbReference>
<proteinExistence type="predicted"/>
<dbReference type="PROSITE" id="PS50888">
    <property type="entry name" value="BHLH"/>
    <property type="match status" value="1"/>
</dbReference>
<dbReference type="PROSITE" id="PS50084">
    <property type="entry name" value="KH_TYPE_1"/>
    <property type="match status" value="1"/>
</dbReference>
<keyword evidence="7" id="KW-0812">Transmembrane</keyword>
<evidence type="ECO:0000259" key="8">
    <source>
        <dbReference type="PROSITE" id="PS50888"/>
    </source>
</evidence>
<dbReference type="EMBL" id="JAVXUP010001657">
    <property type="protein sequence ID" value="KAK3009319.1"/>
    <property type="molecule type" value="Genomic_DNA"/>
</dbReference>
<dbReference type="InterPro" id="IPR036397">
    <property type="entry name" value="RNaseH_sf"/>
</dbReference>
<dbReference type="GO" id="GO:0003723">
    <property type="term" value="F:RNA binding"/>
    <property type="evidence" value="ECO:0007669"/>
    <property type="project" value="UniProtKB-UniRule"/>
</dbReference>
<feature type="transmembrane region" description="Helical" evidence="7">
    <location>
        <begin position="394"/>
        <end position="417"/>
    </location>
</feature>
<reference evidence="9" key="1">
    <citation type="submission" date="2022-12" db="EMBL/GenBank/DDBJ databases">
        <title>Draft genome assemblies for two species of Escallonia (Escalloniales).</title>
        <authorList>
            <person name="Chanderbali A."/>
            <person name="Dervinis C."/>
            <person name="Anghel I."/>
            <person name="Soltis D."/>
            <person name="Soltis P."/>
            <person name="Zapata F."/>
        </authorList>
    </citation>
    <scope>NUCLEOTIDE SEQUENCE</scope>
    <source>
        <strain evidence="9">UCBG64.0493</strain>
        <tissue evidence="9">Leaf</tissue>
    </source>
</reference>
<keyword evidence="3" id="KW-0804">Transcription</keyword>
<dbReference type="GO" id="GO:0006139">
    <property type="term" value="P:nucleobase-containing compound metabolic process"/>
    <property type="evidence" value="ECO:0007669"/>
    <property type="project" value="InterPro"/>
</dbReference>
<dbReference type="Gene3D" id="3.30.1370.10">
    <property type="entry name" value="K Homology domain, type 1"/>
    <property type="match status" value="1"/>
</dbReference>
<organism evidence="9 10">
    <name type="scientific">Escallonia herrerae</name>
    <dbReference type="NCBI Taxonomy" id="1293975"/>
    <lineage>
        <taxon>Eukaryota</taxon>
        <taxon>Viridiplantae</taxon>
        <taxon>Streptophyta</taxon>
        <taxon>Embryophyta</taxon>
        <taxon>Tracheophyta</taxon>
        <taxon>Spermatophyta</taxon>
        <taxon>Magnoliopsida</taxon>
        <taxon>eudicotyledons</taxon>
        <taxon>Gunneridae</taxon>
        <taxon>Pentapetalae</taxon>
        <taxon>asterids</taxon>
        <taxon>campanulids</taxon>
        <taxon>Escalloniales</taxon>
        <taxon>Escalloniaceae</taxon>
        <taxon>Escallonia</taxon>
    </lineage>
</organism>
<dbReference type="SMART" id="SM00322">
    <property type="entry name" value="KH"/>
    <property type="match status" value="1"/>
</dbReference>
<feature type="transmembrane region" description="Helical" evidence="7">
    <location>
        <begin position="288"/>
        <end position="305"/>
    </location>
</feature>
<dbReference type="CDD" id="cd00105">
    <property type="entry name" value="KH-I"/>
    <property type="match status" value="1"/>
</dbReference>
<dbReference type="SUPFAM" id="SSF53098">
    <property type="entry name" value="Ribonuclease H-like"/>
    <property type="match status" value="1"/>
</dbReference>
<evidence type="ECO:0000313" key="9">
    <source>
        <dbReference type="EMBL" id="KAK3009319.1"/>
    </source>
</evidence>
<dbReference type="InterPro" id="IPR036612">
    <property type="entry name" value="KH_dom_type_1_sf"/>
</dbReference>
<evidence type="ECO:0000256" key="7">
    <source>
        <dbReference type="SAM" id="Phobius"/>
    </source>
</evidence>
<keyword evidence="7" id="KW-1133">Transmembrane helix</keyword>
<dbReference type="CDD" id="cd11454">
    <property type="entry name" value="bHLH_AtIND_like"/>
    <property type="match status" value="1"/>
</dbReference>
<dbReference type="GO" id="GO:0046983">
    <property type="term" value="F:protein dimerization activity"/>
    <property type="evidence" value="ECO:0007669"/>
    <property type="project" value="InterPro"/>
</dbReference>
<dbReference type="InterPro" id="IPR036638">
    <property type="entry name" value="HLH_DNA-bd_sf"/>
</dbReference>
<dbReference type="InterPro" id="IPR012337">
    <property type="entry name" value="RNaseH-like_sf"/>
</dbReference>
<evidence type="ECO:0000256" key="4">
    <source>
        <dbReference type="ARBA" id="ARBA00023242"/>
    </source>
</evidence>
<dbReference type="PANTHER" id="PTHR46814:SF4">
    <property type="entry name" value="3'-5' EXONUCLEASE DOMAIN-CONTAINING PROTEIN"/>
    <property type="match status" value="1"/>
</dbReference>
<dbReference type="GO" id="GO:0008408">
    <property type="term" value="F:3'-5' exonuclease activity"/>
    <property type="evidence" value="ECO:0007669"/>
    <property type="project" value="InterPro"/>
</dbReference>
<dbReference type="Proteomes" id="UP001188597">
    <property type="component" value="Unassembled WGS sequence"/>
</dbReference>
<protein>
    <recommendedName>
        <fullName evidence="8">BHLH domain-containing protein</fullName>
    </recommendedName>
</protein>
<dbReference type="SUPFAM" id="SSF54791">
    <property type="entry name" value="Eukaryotic type KH-domain (KH-domain type I)"/>
    <property type="match status" value="1"/>
</dbReference>
<gene>
    <name evidence="9" type="ORF">RJ639_014460</name>
</gene>
<dbReference type="GO" id="GO:0005634">
    <property type="term" value="C:nucleus"/>
    <property type="evidence" value="ECO:0007669"/>
    <property type="project" value="UniProtKB-SubCell"/>
</dbReference>
<dbReference type="AlphaFoldDB" id="A0AA88VKQ9"/>
<dbReference type="InterPro" id="IPR002562">
    <property type="entry name" value="3'-5'_exonuclease_dom"/>
</dbReference>
<accession>A0AA88VKQ9</accession>
<comment type="subcellular location">
    <subcellularLocation>
        <location evidence="1">Nucleus</location>
    </subcellularLocation>
</comment>
<dbReference type="SMART" id="SM00474">
    <property type="entry name" value="35EXOc"/>
    <property type="match status" value="1"/>
</dbReference>
<dbReference type="PANTHER" id="PTHR46814">
    <property type="entry name" value="EGALITARIAN, ISOFORM B"/>
    <property type="match status" value="1"/>
</dbReference>
<keyword evidence="2" id="KW-0805">Transcription regulation</keyword>
<keyword evidence="7" id="KW-0472">Membrane</keyword>
<sequence length="831" mass="92947">MAFATPHSTYIPLLSDSGGKHPDHAAHLSLVPIHVVTHASQLPPEFLNPSREKQLVVGFDCEGVDLCRHGTLCVMQLAFPDAIYLVDAVQGGNMLIEACKPALESSYITKVIHDCKRDSEALYFQFGIKLHNVVDTQIAYYLIEEQGGQKRLPDDNISFVGLLADPRYCGISYVEKKEVRTLLREDPNFWTYRPLSELMVRAAADDVRFLPYIYHKMMERLNERSLWHLAVRGALYCRCFCFNDNEYADWPTVPSIPVWNRSRLSECFLKDGEMYQYTVVLPRLVCNHVAGLILASLFVLLLIAYRTVGKLIAEGNAPEEEILSVVNVPPGKMGCVIGRKGSSILSIKESCNAEILIGGAKGPPDKVFIIGPVKQVRKAEAILRGRMLGLLRQVCSCHISTAVAISLVPVYLCYRYLYFLQSFFKRKEGYCYKKSMDGLAWDGTPSWSNQQREIEETFTVSDSSFCGYGRGKIGSMGLPEDVIFNTFTQRGQKTEAFLVNQDHERFASQMVYHIAPAYNSKYGVSSSNFSQQQQDVIKLAPEPFGLHNGKGSGGVSTTTCSLESLDCLLSATNSYTDTSVEDDGISLVLPDCKSLWNFGAVSSGDSSINSKNKEHNRVWATELNETVSSETKSCKRSNAYATEESGFQVIAKVISSKQKKPRSEDKRPTSSNINFQNPSSTMVSVEEPDSEAIAHMKEMIYHAAAFRPVNLGVELVEKPRRKNVRISSDPQTVAARQRRERISEKIRVLQTMVPGGSKMDTASMLDEAANYLKFLRSQVKALETLGHKVDLVNCPVVNQYPFSSVPFNHSMFPMQTYFPLQNTNQIYHPKS</sequence>
<keyword evidence="10" id="KW-1185">Reference proteome</keyword>
<dbReference type="Pfam" id="PF00010">
    <property type="entry name" value="HLH"/>
    <property type="match status" value="1"/>
</dbReference>
<evidence type="ECO:0000256" key="1">
    <source>
        <dbReference type="ARBA" id="ARBA00004123"/>
    </source>
</evidence>
<name>A0AA88VKQ9_9ASTE</name>